<evidence type="ECO:0000259" key="1">
    <source>
        <dbReference type="Pfam" id="PF00884"/>
    </source>
</evidence>
<dbReference type="InterPro" id="IPR052701">
    <property type="entry name" value="GAG_Ulvan_Degrading_Sulfatases"/>
</dbReference>
<name>X0W2E3_9ZZZZ</name>
<feature type="non-terminal residue" evidence="2">
    <location>
        <position position="159"/>
    </location>
</feature>
<dbReference type="PANTHER" id="PTHR43751:SF3">
    <property type="entry name" value="SULFATASE N-TERMINAL DOMAIN-CONTAINING PROTEIN"/>
    <property type="match status" value="1"/>
</dbReference>
<accession>X0W2E3</accession>
<dbReference type="Pfam" id="PF00884">
    <property type="entry name" value="Sulfatase"/>
    <property type="match status" value="1"/>
</dbReference>
<gene>
    <name evidence="2" type="ORF">S01H1_49750</name>
</gene>
<dbReference type="InterPro" id="IPR017850">
    <property type="entry name" value="Alkaline_phosphatase_core_sf"/>
</dbReference>
<proteinExistence type="predicted"/>
<dbReference type="PANTHER" id="PTHR43751">
    <property type="entry name" value="SULFATASE"/>
    <property type="match status" value="1"/>
</dbReference>
<dbReference type="EMBL" id="BARS01032019">
    <property type="protein sequence ID" value="GAG24730.1"/>
    <property type="molecule type" value="Genomic_DNA"/>
</dbReference>
<protein>
    <recommendedName>
        <fullName evidence="1">Sulfatase N-terminal domain-containing protein</fullName>
    </recommendedName>
</protein>
<feature type="domain" description="Sulfatase N-terminal" evidence="1">
    <location>
        <begin position="4"/>
        <end position="158"/>
    </location>
</feature>
<organism evidence="2">
    <name type="scientific">marine sediment metagenome</name>
    <dbReference type="NCBI Taxonomy" id="412755"/>
    <lineage>
        <taxon>unclassified sequences</taxon>
        <taxon>metagenomes</taxon>
        <taxon>ecological metagenomes</taxon>
    </lineage>
</organism>
<dbReference type="Gene3D" id="3.40.720.10">
    <property type="entry name" value="Alkaline Phosphatase, subunit A"/>
    <property type="match status" value="1"/>
</dbReference>
<dbReference type="SUPFAM" id="SSF53649">
    <property type="entry name" value="Alkaline phosphatase-like"/>
    <property type="match status" value="1"/>
</dbReference>
<evidence type="ECO:0000313" key="2">
    <source>
        <dbReference type="EMBL" id="GAG24730.1"/>
    </source>
</evidence>
<dbReference type="InterPro" id="IPR000917">
    <property type="entry name" value="Sulfatase_N"/>
</dbReference>
<sequence length="159" mass="17959">MVYNLGFDKFWARDDLKDPNAFLGYLACDEFSMLGPISEWISSEDSPFLLTILCSVTHDPYEVPEWYATPAKEPEERYRQAISYTDKFLATLDTELLRLNLLDNTILCVVGDHGEAFGEHGLLGHERIAFDEVLRIPFCLRAPSLVKPGAKVKKSVSSV</sequence>
<dbReference type="AlphaFoldDB" id="X0W2E3"/>
<comment type="caution">
    <text evidence="2">The sequence shown here is derived from an EMBL/GenBank/DDBJ whole genome shotgun (WGS) entry which is preliminary data.</text>
</comment>
<reference evidence="2" key="1">
    <citation type="journal article" date="2014" name="Front. Microbiol.">
        <title>High frequency of phylogenetically diverse reductive dehalogenase-homologous genes in deep subseafloor sedimentary metagenomes.</title>
        <authorList>
            <person name="Kawai M."/>
            <person name="Futagami T."/>
            <person name="Toyoda A."/>
            <person name="Takaki Y."/>
            <person name="Nishi S."/>
            <person name="Hori S."/>
            <person name="Arai W."/>
            <person name="Tsubouchi T."/>
            <person name="Morono Y."/>
            <person name="Uchiyama I."/>
            <person name="Ito T."/>
            <person name="Fujiyama A."/>
            <person name="Inagaki F."/>
            <person name="Takami H."/>
        </authorList>
    </citation>
    <scope>NUCLEOTIDE SEQUENCE</scope>
    <source>
        <strain evidence="2">Expedition CK06-06</strain>
    </source>
</reference>